<dbReference type="GO" id="GO:0005829">
    <property type="term" value="C:cytosol"/>
    <property type="evidence" value="ECO:0007669"/>
    <property type="project" value="TreeGrafter"/>
</dbReference>
<dbReference type="PANTHER" id="PTHR18063:SF6">
    <property type="entry name" value="UBIQUITIN CARBOXYL-TERMINAL HYDROLASE"/>
    <property type="match status" value="1"/>
</dbReference>
<feature type="non-terminal residue" evidence="3">
    <location>
        <position position="324"/>
    </location>
</feature>
<evidence type="ECO:0000259" key="2">
    <source>
        <dbReference type="Pfam" id="PF04424"/>
    </source>
</evidence>
<accession>G0TX99</accession>
<dbReference type="EMBL" id="HE573022">
    <property type="protein sequence ID" value="CCC48589.1"/>
    <property type="molecule type" value="Genomic_DNA"/>
</dbReference>
<dbReference type="InterPro" id="IPR007518">
    <property type="entry name" value="MINDY"/>
</dbReference>
<gene>
    <name evidence="3" type="ORF">TVY486_0603800</name>
</gene>
<dbReference type="GO" id="GO:1990380">
    <property type="term" value="F:K48-linked deubiquitinase activity"/>
    <property type="evidence" value="ECO:0007669"/>
    <property type="project" value="InterPro"/>
</dbReference>
<evidence type="ECO:0000256" key="1">
    <source>
        <dbReference type="SAM" id="MobiDB-lite"/>
    </source>
</evidence>
<sequence length="324" mass="35019">MEVYSRISVVIGVRDSHCVRHGFFSGKAVITVTQDYNGPCRLLAATNALALLGRVGLCGSGCDHLEVARLRSTIISYMFDGHPQVPLFVSPLSHGVGGKNVLNLTDPVQSQEQESDIFVQRLYHGMNVSPIFSAIGAFAAEDDKIFSFLALVGLCVVDGWYIPVDSALALLRNMSLNEVSAVATRSDSGPSLVALNFLVSQGRSSTIEGLELLRGVLEEGVVVLFLNNHFSTAVKLQGRLLLLSNETYADGSWVFFEAVDDIHGSTTYTNGSGVGTDAFFLSMASLAGDEFSVEDINTMRYRPRESYGDDPNPKIVSGKIRKKG</sequence>
<evidence type="ECO:0000313" key="3">
    <source>
        <dbReference type="EMBL" id="CCC48589.1"/>
    </source>
</evidence>
<dbReference type="GO" id="GO:0016807">
    <property type="term" value="F:cysteine-type carboxypeptidase activity"/>
    <property type="evidence" value="ECO:0007669"/>
    <property type="project" value="TreeGrafter"/>
</dbReference>
<protein>
    <recommendedName>
        <fullName evidence="2">MINDY deubiquitinase domain-containing protein</fullName>
    </recommendedName>
</protein>
<dbReference type="GO" id="GO:0071108">
    <property type="term" value="P:protein K48-linked deubiquitination"/>
    <property type="evidence" value="ECO:0007669"/>
    <property type="project" value="TreeGrafter"/>
</dbReference>
<dbReference type="InterPro" id="IPR033979">
    <property type="entry name" value="MINDY_domain"/>
</dbReference>
<organism evidence="3">
    <name type="scientific">Trypanosoma vivax (strain Y486)</name>
    <dbReference type="NCBI Taxonomy" id="1055687"/>
    <lineage>
        <taxon>Eukaryota</taxon>
        <taxon>Discoba</taxon>
        <taxon>Euglenozoa</taxon>
        <taxon>Kinetoplastea</taxon>
        <taxon>Metakinetoplastina</taxon>
        <taxon>Trypanosomatida</taxon>
        <taxon>Trypanosomatidae</taxon>
        <taxon>Trypanosoma</taxon>
        <taxon>Duttonella</taxon>
    </lineage>
</organism>
<reference evidence="3" key="1">
    <citation type="journal article" date="2012" name="Proc. Natl. Acad. Sci. U.S.A.">
        <title>Antigenic diversity is generated by distinct evolutionary mechanisms in African trypanosome species.</title>
        <authorList>
            <person name="Jackson A.P."/>
            <person name="Berry A."/>
            <person name="Aslett M."/>
            <person name="Allison H.C."/>
            <person name="Burton P."/>
            <person name="Vavrova-Anderson J."/>
            <person name="Brown R."/>
            <person name="Browne H."/>
            <person name="Corton N."/>
            <person name="Hauser H."/>
            <person name="Gamble J."/>
            <person name="Gilderthorp R."/>
            <person name="Marcello L."/>
            <person name="McQuillan J."/>
            <person name="Otto T.D."/>
            <person name="Quail M.A."/>
            <person name="Sanders M.J."/>
            <person name="van Tonder A."/>
            <person name="Ginger M.L."/>
            <person name="Field M.C."/>
            <person name="Barry J.D."/>
            <person name="Hertz-Fowler C."/>
            <person name="Berriman M."/>
        </authorList>
    </citation>
    <scope>NUCLEOTIDE SEQUENCE</scope>
    <source>
        <strain evidence="3">Y486</strain>
    </source>
</reference>
<dbReference type="Pfam" id="PF04424">
    <property type="entry name" value="MINDY_DUB"/>
    <property type="match status" value="1"/>
</dbReference>
<feature type="domain" description="MINDY deubiquitinase" evidence="2">
    <location>
        <begin position="17"/>
        <end position="271"/>
    </location>
</feature>
<proteinExistence type="predicted"/>
<name>G0TX99_TRYVY</name>
<dbReference type="GO" id="GO:0071944">
    <property type="term" value="C:cell periphery"/>
    <property type="evidence" value="ECO:0007669"/>
    <property type="project" value="TreeGrafter"/>
</dbReference>
<dbReference type="AlphaFoldDB" id="G0TX99"/>
<dbReference type="GO" id="GO:0004843">
    <property type="term" value="F:cysteine-type deubiquitinase activity"/>
    <property type="evidence" value="ECO:0007669"/>
    <property type="project" value="InterPro"/>
</dbReference>
<dbReference type="PANTHER" id="PTHR18063">
    <property type="entry name" value="NF-E2 INDUCIBLE PROTEIN"/>
    <property type="match status" value="1"/>
</dbReference>
<feature type="region of interest" description="Disordered" evidence="1">
    <location>
        <begin position="302"/>
        <end position="324"/>
    </location>
</feature>